<keyword evidence="1" id="KW-0732">Signal</keyword>
<evidence type="ECO:0000313" key="3">
    <source>
        <dbReference type="Proteomes" id="UP001175000"/>
    </source>
</evidence>
<dbReference type="SUPFAM" id="SSF55486">
    <property type="entry name" value="Metalloproteases ('zincins'), catalytic domain"/>
    <property type="match status" value="1"/>
</dbReference>
<dbReference type="AlphaFoldDB" id="A0AA39X579"/>
<dbReference type="EMBL" id="JAULSU010000002">
    <property type="protein sequence ID" value="KAK0627371.1"/>
    <property type="molecule type" value="Genomic_DNA"/>
</dbReference>
<evidence type="ECO:0000256" key="1">
    <source>
        <dbReference type="SAM" id="SignalP"/>
    </source>
</evidence>
<evidence type="ECO:0000313" key="2">
    <source>
        <dbReference type="EMBL" id="KAK0627371.1"/>
    </source>
</evidence>
<keyword evidence="3" id="KW-1185">Reference proteome</keyword>
<reference evidence="2" key="1">
    <citation type="submission" date="2023-06" db="EMBL/GenBank/DDBJ databases">
        <title>Genome-scale phylogeny and comparative genomics of the fungal order Sordariales.</title>
        <authorList>
            <consortium name="Lawrence Berkeley National Laboratory"/>
            <person name="Hensen N."/>
            <person name="Bonometti L."/>
            <person name="Westerberg I."/>
            <person name="Brannstrom I.O."/>
            <person name="Guillou S."/>
            <person name="Cros-Aarteil S."/>
            <person name="Calhoun S."/>
            <person name="Haridas S."/>
            <person name="Kuo A."/>
            <person name="Mondo S."/>
            <person name="Pangilinan J."/>
            <person name="Riley R."/>
            <person name="Labutti K."/>
            <person name="Andreopoulos B."/>
            <person name="Lipzen A."/>
            <person name="Chen C."/>
            <person name="Yanf M."/>
            <person name="Daum C."/>
            <person name="Ng V."/>
            <person name="Clum A."/>
            <person name="Steindorff A."/>
            <person name="Ohm R."/>
            <person name="Martin F."/>
            <person name="Silar P."/>
            <person name="Natvig D."/>
            <person name="Lalanne C."/>
            <person name="Gautier V."/>
            <person name="Ament-Velasquez S.L."/>
            <person name="Kruys A."/>
            <person name="Hutchinson M.I."/>
            <person name="Powell A.J."/>
            <person name="Barry K."/>
            <person name="Miller A.N."/>
            <person name="Grigoriev I.V."/>
            <person name="Debuchy R."/>
            <person name="Gladieux P."/>
            <person name="Thoren M.H."/>
            <person name="Johannesson H."/>
        </authorList>
    </citation>
    <scope>NUCLEOTIDE SEQUENCE</scope>
    <source>
        <strain evidence="2">CBS 606.72</strain>
    </source>
</reference>
<proteinExistence type="predicted"/>
<sequence>MAIFKSAVMALATVQGVLGFEALHQFSRRDGDERFPFCIFNPSKPEECIVGGRYVKPDLNISDEENAGNQAYVEHLPHHTYTLSQWTNNKIPSIVTGSIGVDGFQVGDFSVYNVTYSDCANSPWVVVRHTASSKTIDQLADVIGQIPAGIRQATSTYVVYPESYGGFIGCLDGYLMGKASFYFPTALVHEHGHAVDGYLVSPSPPVTSYSDTSDWRDTVIADDYTATAYGTGSHAENFADIGRVVLINNVYPGGMLSLFPGHPNLGHISNSVALFGAVAGAYYQKDTTCQASKKYPFPTQLVDVPVTTQPTNTATAIRALP</sequence>
<dbReference type="Proteomes" id="UP001175000">
    <property type="component" value="Unassembled WGS sequence"/>
</dbReference>
<name>A0AA39X579_9PEZI</name>
<gene>
    <name evidence="2" type="ORF">B0T14DRAFT_135246</name>
</gene>
<accession>A0AA39X579</accession>
<comment type="caution">
    <text evidence="2">The sequence shown here is derived from an EMBL/GenBank/DDBJ whole genome shotgun (WGS) entry which is preliminary data.</text>
</comment>
<feature type="chain" id="PRO_5041298916" evidence="1">
    <location>
        <begin position="20"/>
        <end position="321"/>
    </location>
</feature>
<organism evidence="2 3">
    <name type="scientific">Immersiella caudata</name>
    <dbReference type="NCBI Taxonomy" id="314043"/>
    <lineage>
        <taxon>Eukaryota</taxon>
        <taxon>Fungi</taxon>
        <taxon>Dikarya</taxon>
        <taxon>Ascomycota</taxon>
        <taxon>Pezizomycotina</taxon>
        <taxon>Sordariomycetes</taxon>
        <taxon>Sordariomycetidae</taxon>
        <taxon>Sordariales</taxon>
        <taxon>Lasiosphaeriaceae</taxon>
        <taxon>Immersiella</taxon>
    </lineage>
</organism>
<protein>
    <submittedName>
        <fullName evidence="2">Uncharacterized protein</fullName>
    </submittedName>
</protein>
<feature type="signal peptide" evidence="1">
    <location>
        <begin position="1"/>
        <end position="19"/>
    </location>
</feature>